<dbReference type="PROSITE" id="PS51448">
    <property type="entry name" value="P_TREFOIL_2"/>
    <property type="match status" value="1"/>
</dbReference>
<dbReference type="Gene3D" id="2.60.40.1180">
    <property type="entry name" value="Golgi alpha-mannosidase II"/>
    <property type="match status" value="2"/>
</dbReference>
<dbReference type="SUPFAM" id="SSF51011">
    <property type="entry name" value="Glycosyl hydrolase domain"/>
    <property type="match status" value="1"/>
</dbReference>
<dbReference type="GO" id="GO:0030246">
    <property type="term" value="F:carbohydrate binding"/>
    <property type="evidence" value="ECO:0007669"/>
    <property type="project" value="InterPro"/>
</dbReference>
<dbReference type="Gene3D" id="2.60.40.1760">
    <property type="entry name" value="glycosyl hydrolase (family 31)"/>
    <property type="match status" value="1"/>
</dbReference>
<evidence type="ECO:0000256" key="1">
    <source>
        <dbReference type="ARBA" id="ARBA00004370"/>
    </source>
</evidence>
<keyword evidence="6 9" id="KW-0326">Glycosidase</keyword>
<dbReference type="GO" id="GO:0004553">
    <property type="term" value="F:hydrolase activity, hydrolyzing O-glycosyl compounds"/>
    <property type="evidence" value="ECO:0007669"/>
    <property type="project" value="InterPro"/>
</dbReference>
<evidence type="ECO:0000256" key="5">
    <source>
        <dbReference type="ARBA" id="ARBA00023180"/>
    </source>
</evidence>
<evidence type="ECO:0000256" key="3">
    <source>
        <dbReference type="ARBA" id="ARBA00022801"/>
    </source>
</evidence>
<feature type="chain" id="PRO_5029633028" description="Maltase" evidence="10">
    <location>
        <begin position="21"/>
        <end position="1019"/>
    </location>
</feature>
<dbReference type="InterPro" id="IPR013780">
    <property type="entry name" value="Glyco_hydro_b"/>
</dbReference>
<dbReference type="CDD" id="cd06602">
    <property type="entry name" value="GH31_MGAM_SI_GAA"/>
    <property type="match status" value="1"/>
</dbReference>
<dbReference type="InterPro" id="IPR011013">
    <property type="entry name" value="Gal_mutarotase_sf_dom"/>
</dbReference>
<dbReference type="Pfam" id="PF13802">
    <property type="entry name" value="Gal_mutarotas_2"/>
    <property type="match status" value="1"/>
</dbReference>
<sequence length="1019" mass="108767">MAAMQEFICFLLLVASVTQAAVGQSSSNGSALCDSTGPRISCGGSDATSCRSQGCCYSPAPSTIGGTALVLPACFRPNADSSTYAVQGAALQTGANGQQQGTLVLQGSEAMPFLGADVSPLTLSIQNLDQNILRVKIGAPGRWEVPQDWLFSNTAQGSMQGSPRYTLQYSASPFIFAVSRSDGSSTEPLFNTGGSRLVFKDQYLEISSKIPSSTTLYGLSEQASSTGFALRRDGLPYTLWTRDQPPNVPNVNSYGSHPFIMDVRKGGQAHGVLLLNSNGIDVVLTKTRMQFRAIGGVLDMYFFLGPTPLQVLAQLTSVIGRPVMPPYWSMGLQQSKNGYLTLDYCERVVQNYTLSGIPLETFVTDIPYMDNNQIFTLSADYPLPEFQAFVKRLHAANQRWVPILDSQIHIKQGYAPYDAGIQQNVFVKDIAGNNFVGQLWPGAVHFPDFSNNATLSWWTSQMQAFYNQLPFDGIWIDMNEPSNFCTGDVCTDPGNVGANTDFQCQLSCADGPGAAGSNAAGLPSAGIFKPPYLINNNGTQLDINTKTLPASARHADGSLEYDVHNLYGLYMAIATTEAIKTIRQKRPFTLTRSTFIGSGTYAAHWTGDTASTWDDLKWGPGMMMANGMSGVAFIGGDICGFQFVATEELCARWAAAGAWQPFARNHHAQGFQEFYLSPTVSTVARKVFTWRLRVMPYLYTAFYDAHTFGCSVMRPLFFSFPGDAASYNIDQQWMLGDALMVAPILTQGTISTSAYFPSGVWYNLYDHTTITGGRSQMVMANLTDNTPVFILGGNIVPMGPNGTVTTTAARAGDLTLVAAMPAASSIWFDCCGQGCAGTNQPGNLVACGHMYLDQGEELNVGTSLNNYLSFEARLTGSTAVGFQGTLVLFWPGAPGGPAGAGCSANVTWPMLTAISILGSGPVNTASVAIMEIGNQYNADSAFAASGMVQAQSTAPPVTAADGSGSIVSSGLPLPTGNVVYNSITNVLSITDLGYQPRCPSGLKITWSSPAVSQPNDVAG</sequence>
<dbReference type="PANTHER" id="PTHR22762:SF133">
    <property type="entry name" value="P-TYPE DOMAIN-CONTAINING PROTEIN"/>
    <property type="match status" value="1"/>
</dbReference>
<name>A0A7L9QE51_9CHLO</name>
<dbReference type="InterPro" id="IPR025887">
    <property type="entry name" value="Glyco_hydro_31_N_dom"/>
</dbReference>
<dbReference type="CDD" id="cd14752">
    <property type="entry name" value="GH31_N"/>
    <property type="match status" value="1"/>
</dbReference>
<keyword evidence="3 9" id="KW-0378">Hydrolase</keyword>
<dbReference type="GO" id="GO:0005975">
    <property type="term" value="P:carbohydrate metabolic process"/>
    <property type="evidence" value="ECO:0007669"/>
    <property type="project" value="InterPro"/>
</dbReference>
<keyword evidence="4" id="KW-0472">Membrane</keyword>
<accession>A0A7L9QE51</accession>
<reference evidence="12" key="1">
    <citation type="journal article" date="2020" name="Microb. Ecol.">
        <title>The Under-explored Extracellular Proteome of Aero-Terrestrial Microalgae Provides Clues on Different Mechanisms of Desiccation Tolerance in Non-Model Organisms.</title>
        <authorList>
            <person name="Gonzalez-Hourcade M."/>
            <person name="Del Campo E.M."/>
            <person name="Casano L.M."/>
        </authorList>
    </citation>
    <scope>NUCLEOTIDE SEQUENCE</scope>
    <source>
        <strain evidence="12">SAG 216-12</strain>
    </source>
</reference>
<dbReference type="GO" id="GO:0016020">
    <property type="term" value="C:membrane"/>
    <property type="evidence" value="ECO:0007669"/>
    <property type="project" value="UniProtKB-SubCell"/>
</dbReference>
<dbReference type="EMBL" id="MT438839">
    <property type="protein sequence ID" value="QOL01086.1"/>
    <property type="molecule type" value="mRNA"/>
</dbReference>
<comment type="caution">
    <text evidence="8">Lacks conserved residue(s) required for the propagation of feature annotation.</text>
</comment>
<dbReference type="Gene3D" id="3.20.20.80">
    <property type="entry name" value="Glycosidases"/>
    <property type="match status" value="1"/>
</dbReference>
<evidence type="ECO:0000256" key="4">
    <source>
        <dbReference type="ARBA" id="ARBA00023136"/>
    </source>
</evidence>
<feature type="domain" description="P-type" evidence="11">
    <location>
        <begin position="31"/>
        <end position="78"/>
    </location>
</feature>
<evidence type="ECO:0000256" key="2">
    <source>
        <dbReference type="ARBA" id="ARBA00007806"/>
    </source>
</evidence>
<dbReference type="CDD" id="cd00111">
    <property type="entry name" value="Trefoil"/>
    <property type="match status" value="1"/>
</dbReference>
<keyword evidence="10" id="KW-0732">Signal</keyword>
<keyword evidence="5" id="KW-0325">Glycoprotein</keyword>
<evidence type="ECO:0000313" key="12">
    <source>
        <dbReference type="EMBL" id="QOL01086.1"/>
    </source>
</evidence>
<comment type="subcellular location">
    <subcellularLocation>
        <location evidence="1">Membrane</location>
    </subcellularLocation>
</comment>
<feature type="signal peptide" evidence="10">
    <location>
        <begin position="1"/>
        <end position="20"/>
    </location>
</feature>
<dbReference type="Pfam" id="PF01055">
    <property type="entry name" value="Glyco_hydro_31_2nd"/>
    <property type="match status" value="1"/>
</dbReference>
<dbReference type="SUPFAM" id="SSF74650">
    <property type="entry name" value="Galactose mutarotase-like"/>
    <property type="match status" value="1"/>
</dbReference>
<evidence type="ECO:0000256" key="6">
    <source>
        <dbReference type="ARBA" id="ARBA00023295"/>
    </source>
</evidence>
<evidence type="ECO:0000259" key="11">
    <source>
        <dbReference type="PROSITE" id="PS51448"/>
    </source>
</evidence>
<dbReference type="InterPro" id="IPR000519">
    <property type="entry name" value="P_trefoil_dom"/>
</dbReference>
<evidence type="ECO:0000256" key="10">
    <source>
        <dbReference type="SAM" id="SignalP"/>
    </source>
</evidence>
<dbReference type="InterPro" id="IPR017853">
    <property type="entry name" value="GH"/>
</dbReference>
<comment type="similarity">
    <text evidence="2 9">Belongs to the glycosyl hydrolase 31 family.</text>
</comment>
<proteinExistence type="evidence at transcript level"/>
<dbReference type="AlphaFoldDB" id="A0A7L9QE51"/>
<dbReference type="PROSITE" id="PS00129">
    <property type="entry name" value="GLYCOSYL_HYDROL_F31_1"/>
    <property type="match status" value="1"/>
</dbReference>
<dbReference type="InterPro" id="IPR048395">
    <property type="entry name" value="Glyco_hydro_31_C"/>
</dbReference>
<organism evidence="12">
    <name type="scientific">Pseudococcomyxa simplex</name>
    <dbReference type="NCBI Taxonomy" id="464287"/>
    <lineage>
        <taxon>Eukaryota</taxon>
        <taxon>Viridiplantae</taxon>
        <taxon>Chlorophyta</taxon>
        <taxon>core chlorophytes</taxon>
        <taxon>Trebouxiophyceae</taxon>
        <taxon>Chlorellales</taxon>
        <taxon>Oocystaceae</taxon>
        <taxon>Pseudococcomyxa</taxon>
    </lineage>
</organism>
<protein>
    <recommendedName>
        <fullName evidence="7">Maltase</fullName>
    </recommendedName>
</protein>
<dbReference type="InterPro" id="IPR030458">
    <property type="entry name" value="Glyco_hydro_31_AS"/>
</dbReference>
<dbReference type="SUPFAM" id="SSF51445">
    <property type="entry name" value="(Trans)glycosidases"/>
    <property type="match status" value="1"/>
</dbReference>
<dbReference type="InterPro" id="IPR000322">
    <property type="entry name" value="Glyco_hydro_31_TIM"/>
</dbReference>
<evidence type="ECO:0000256" key="8">
    <source>
        <dbReference type="PROSITE-ProRule" id="PRU00779"/>
    </source>
</evidence>
<evidence type="ECO:0000256" key="9">
    <source>
        <dbReference type="RuleBase" id="RU361185"/>
    </source>
</evidence>
<dbReference type="PANTHER" id="PTHR22762">
    <property type="entry name" value="ALPHA-GLUCOSIDASE"/>
    <property type="match status" value="1"/>
</dbReference>
<dbReference type="Pfam" id="PF21365">
    <property type="entry name" value="Glyco_hydro_31_3rd"/>
    <property type="match status" value="1"/>
</dbReference>
<evidence type="ECO:0000256" key="7">
    <source>
        <dbReference type="ARBA" id="ARBA00041343"/>
    </source>
</evidence>